<dbReference type="EMBL" id="MT143065">
    <property type="protein sequence ID" value="QJA92415.1"/>
    <property type="molecule type" value="Genomic_DNA"/>
</dbReference>
<reference evidence="1" key="1">
    <citation type="submission" date="2020-03" db="EMBL/GenBank/DDBJ databases">
        <title>The deep terrestrial virosphere.</title>
        <authorList>
            <person name="Holmfeldt K."/>
            <person name="Nilsson E."/>
            <person name="Simone D."/>
            <person name="Lopez-Fernandez M."/>
            <person name="Wu X."/>
            <person name="de Brujin I."/>
            <person name="Lundin D."/>
            <person name="Andersson A."/>
            <person name="Bertilsson S."/>
            <person name="Dopson M."/>
        </authorList>
    </citation>
    <scope>NUCLEOTIDE SEQUENCE</scope>
    <source>
        <strain evidence="1">MM415B04694</strain>
    </source>
</reference>
<evidence type="ECO:0000313" key="1">
    <source>
        <dbReference type="EMBL" id="QJA92415.1"/>
    </source>
</evidence>
<protein>
    <submittedName>
        <fullName evidence="1">Uncharacterized protein</fullName>
    </submittedName>
</protein>
<accession>A0A6M3LHE3</accession>
<name>A0A6M3LHE3_9ZZZZ</name>
<organism evidence="1">
    <name type="scientific">viral metagenome</name>
    <dbReference type="NCBI Taxonomy" id="1070528"/>
    <lineage>
        <taxon>unclassified sequences</taxon>
        <taxon>metagenomes</taxon>
        <taxon>organismal metagenomes</taxon>
    </lineage>
</organism>
<dbReference type="AlphaFoldDB" id="A0A6M3LHE3"/>
<proteinExistence type="predicted"/>
<sequence length="92" mass="10362">MNRIIIKKTENDLKEIYFDRGDDVPAAFVPPATLTVEKLLGRFVCKDPAGNKLGYIGEGLFNDIWDMPVIEQPGVRIPTQAENNEAWESDPE</sequence>
<gene>
    <name evidence="1" type="ORF">MM415B04694_0004</name>
</gene>